<dbReference type="PANTHER" id="PTHR43656:SF2">
    <property type="entry name" value="BINDING OXIDOREDUCTASE, PUTATIVE (AFU_ORTHOLOGUE AFUA_2G08260)-RELATED"/>
    <property type="match status" value="1"/>
</dbReference>
<dbReference type="SUPFAM" id="SSF51395">
    <property type="entry name" value="FMN-linked oxidoreductases"/>
    <property type="match status" value="1"/>
</dbReference>
<dbReference type="STRING" id="177439.DP1380"/>
<keyword evidence="1" id="KW-0285">Flavoprotein</keyword>
<dbReference type="KEGG" id="dps:DP1380"/>
<dbReference type="eggNOG" id="COG1902">
    <property type="taxonomic scope" value="Bacteria"/>
</dbReference>
<keyword evidence="5" id="KW-1185">Reference proteome</keyword>
<evidence type="ECO:0000259" key="3">
    <source>
        <dbReference type="Pfam" id="PF00724"/>
    </source>
</evidence>
<dbReference type="GO" id="GO:0016491">
    <property type="term" value="F:oxidoreductase activity"/>
    <property type="evidence" value="ECO:0007669"/>
    <property type="project" value="UniProtKB-KW"/>
</dbReference>
<dbReference type="GO" id="GO:0010181">
    <property type="term" value="F:FMN binding"/>
    <property type="evidence" value="ECO:0007669"/>
    <property type="project" value="InterPro"/>
</dbReference>
<dbReference type="InterPro" id="IPR051799">
    <property type="entry name" value="NADH_flavin_oxidoreductase"/>
</dbReference>
<dbReference type="AlphaFoldDB" id="Q6ANG5"/>
<accession>Q6ANG5</accession>
<evidence type="ECO:0000256" key="2">
    <source>
        <dbReference type="ARBA" id="ARBA00023002"/>
    </source>
</evidence>
<dbReference type="Gene3D" id="3.20.20.70">
    <property type="entry name" value="Aldolase class I"/>
    <property type="match status" value="1"/>
</dbReference>
<dbReference type="OrthoDB" id="9784632at2"/>
<dbReference type="Pfam" id="PF00724">
    <property type="entry name" value="Oxidored_FMN"/>
    <property type="match status" value="1"/>
</dbReference>
<dbReference type="HOGENOM" id="CLU_012153_2_3_7"/>
<evidence type="ECO:0000313" key="5">
    <source>
        <dbReference type="Proteomes" id="UP000000602"/>
    </source>
</evidence>
<dbReference type="Proteomes" id="UP000000602">
    <property type="component" value="Chromosome"/>
</dbReference>
<evidence type="ECO:0000313" key="4">
    <source>
        <dbReference type="EMBL" id="CAG36109.1"/>
    </source>
</evidence>
<dbReference type="InterPro" id="IPR001155">
    <property type="entry name" value="OxRdtase_FMN_N"/>
</dbReference>
<dbReference type="InterPro" id="IPR013785">
    <property type="entry name" value="Aldolase_TIM"/>
</dbReference>
<gene>
    <name evidence="4" type="ordered locus">DP1380</name>
</gene>
<keyword evidence="2" id="KW-0560">Oxidoreductase</keyword>
<evidence type="ECO:0000256" key="1">
    <source>
        <dbReference type="ARBA" id="ARBA00022630"/>
    </source>
</evidence>
<dbReference type="RefSeq" id="WP_011188621.1">
    <property type="nucleotide sequence ID" value="NC_006138.1"/>
</dbReference>
<reference evidence="5" key="1">
    <citation type="journal article" date="2004" name="Environ. Microbiol.">
        <title>The genome of Desulfotalea psychrophila, a sulfate-reducing bacterium from permanently cold Arctic sediments.</title>
        <authorList>
            <person name="Rabus R."/>
            <person name="Ruepp A."/>
            <person name="Frickey T."/>
            <person name="Rattei T."/>
            <person name="Fartmann B."/>
            <person name="Stark M."/>
            <person name="Bauer M."/>
            <person name="Zibat A."/>
            <person name="Lombardot T."/>
            <person name="Becker I."/>
            <person name="Amann J."/>
            <person name="Gellner K."/>
            <person name="Teeling H."/>
            <person name="Leuschner W.D."/>
            <person name="Gloeckner F.-O."/>
            <person name="Lupas A.N."/>
            <person name="Amann R."/>
            <person name="Klenk H.-P."/>
        </authorList>
    </citation>
    <scope>NUCLEOTIDE SEQUENCE [LARGE SCALE GENOMIC DNA]</scope>
    <source>
        <strain evidence="5">DSM 12343 / LSv54</strain>
    </source>
</reference>
<protein>
    <submittedName>
        <fullName evidence="4">Related to NADH oxidase</fullName>
    </submittedName>
</protein>
<sequence length="369" mass="40292">MSELFELAKINGLELKNRFIRSATYEAMAGLDGRVTDQLLLYMANLAQGELGLIISGHTHVTLEGQAGPRQMGIYSDEMIEGLQRFTATVHENGGLIAAQLAHAGLRAIGRNEYAPLSPSDLFAGSLKVASEMTVDDIARTVKAFGDAGQRAVAAGFDAIQIHAAHGYLLSQFLSPHYNTRDDLYGGSLENRARFLIQVYEEIRQRVGTSFPIMVKINSEDFLPGGITTEEVLKVCQMLEESGIDAIEMSGGTLESEELIPSRVGTATSAEREVYYRKAAEAFRKKKIAVPLILVGGFLSLYIAEEVVASGLADFVALSRALVREPHLVKRWAAGDRKKATCISCNKCFLTLAMPEGLYCAVEKKARRK</sequence>
<dbReference type="CDD" id="cd02803">
    <property type="entry name" value="OYE_like_FMN_family"/>
    <property type="match status" value="1"/>
</dbReference>
<proteinExistence type="predicted"/>
<dbReference type="PANTHER" id="PTHR43656">
    <property type="entry name" value="BINDING OXIDOREDUCTASE, PUTATIVE (AFU_ORTHOLOGUE AFUA_2G08260)-RELATED"/>
    <property type="match status" value="1"/>
</dbReference>
<name>Q6ANG5_DESPS</name>
<dbReference type="EMBL" id="CR522870">
    <property type="protein sequence ID" value="CAG36109.1"/>
    <property type="molecule type" value="Genomic_DNA"/>
</dbReference>
<feature type="domain" description="NADH:flavin oxidoreductase/NADH oxidase N-terminal" evidence="3">
    <location>
        <begin position="3"/>
        <end position="335"/>
    </location>
</feature>
<organism evidence="4 5">
    <name type="scientific">Desulfotalea psychrophila (strain LSv54 / DSM 12343)</name>
    <dbReference type="NCBI Taxonomy" id="177439"/>
    <lineage>
        <taxon>Bacteria</taxon>
        <taxon>Pseudomonadati</taxon>
        <taxon>Thermodesulfobacteriota</taxon>
        <taxon>Desulfobulbia</taxon>
        <taxon>Desulfobulbales</taxon>
        <taxon>Desulfocapsaceae</taxon>
        <taxon>Desulfotalea</taxon>
    </lineage>
</organism>